<proteinExistence type="predicted"/>
<evidence type="ECO:0000313" key="2">
    <source>
        <dbReference type="Proteomes" id="UP000593564"/>
    </source>
</evidence>
<reference evidence="1 2" key="2">
    <citation type="submission" date="2020-07" db="EMBL/GenBank/DDBJ databases">
        <title>Genome assembly of wild tea tree DASZ reveals pedigree and selection history of tea varieties.</title>
        <authorList>
            <person name="Zhang W."/>
        </authorList>
    </citation>
    <scope>NUCLEOTIDE SEQUENCE [LARGE SCALE GENOMIC DNA]</scope>
    <source>
        <strain evidence="2">cv. G240</strain>
        <tissue evidence="1">Leaf</tissue>
    </source>
</reference>
<name>A0A7J7FYL8_CAMSI</name>
<keyword evidence="2" id="KW-1185">Reference proteome</keyword>
<dbReference type="Proteomes" id="UP000593564">
    <property type="component" value="Unassembled WGS sequence"/>
</dbReference>
<dbReference type="EMBL" id="JACBKZ010000014">
    <property type="protein sequence ID" value="KAF5933265.1"/>
    <property type="molecule type" value="Genomic_DNA"/>
</dbReference>
<reference evidence="2" key="1">
    <citation type="journal article" date="2020" name="Nat. Commun.">
        <title>Genome assembly of wild tea tree DASZ reveals pedigree and selection history of tea varieties.</title>
        <authorList>
            <person name="Zhang W."/>
            <person name="Zhang Y."/>
            <person name="Qiu H."/>
            <person name="Guo Y."/>
            <person name="Wan H."/>
            <person name="Zhang X."/>
            <person name="Scossa F."/>
            <person name="Alseekh S."/>
            <person name="Zhang Q."/>
            <person name="Wang P."/>
            <person name="Xu L."/>
            <person name="Schmidt M.H."/>
            <person name="Jia X."/>
            <person name="Li D."/>
            <person name="Zhu A."/>
            <person name="Guo F."/>
            <person name="Chen W."/>
            <person name="Ni D."/>
            <person name="Usadel B."/>
            <person name="Fernie A.R."/>
            <person name="Wen W."/>
        </authorList>
    </citation>
    <scope>NUCLEOTIDE SEQUENCE [LARGE SCALE GENOMIC DNA]</scope>
    <source>
        <strain evidence="2">cv. G240</strain>
    </source>
</reference>
<protein>
    <submittedName>
        <fullName evidence="1">Uncharacterized protein</fullName>
    </submittedName>
</protein>
<dbReference type="AlphaFoldDB" id="A0A7J7FYL8"/>
<organism evidence="1 2">
    <name type="scientific">Camellia sinensis</name>
    <name type="common">Tea plant</name>
    <name type="synonym">Thea sinensis</name>
    <dbReference type="NCBI Taxonomy" id="4442"/>
    <lineage>
        <taxon>Eukaryota</taxon>
        <taxon>Viridiplantae</taxon>
        <taxon>Streptophyta</taxon>
        <taxon>Embryophyta</taxon>
        <taxon>Tracheophyta</taxon>
        <taxon>Spermatophyta</taxon>
        <taxon>Magnoliopsida</taxon>
        <taxon>eudicotyledons</taxon>
        <taxon>Gunneridae</taxon>
        <taxon>Pentapetalae</taxon>
        <taxon>asterids</taxon>
        <taxon>Ericales</taxon>
        <taxon>Theaceae</taxon>
        <taxon>Camellia</taxon>
    </lineage>
</organism>
<comment type="caution">
    <text evidence="1">The sequence shown here is derived from an EMBL/GenBank/DDBJ whole genome shotgun (WGS) entry which is preliminary data.</text>
</comment>
<accession>A0A7J7FYL8</accession>
<sequence>MPEIDCIARFQSRHLNIFRKFSKLVTRAKGHLSIITKVSRLRNLCMREEDHELSTPLTRSKIGLY</sequence>
<gene>
    <name evidence="1" type="ORF">HYC85_029436</name>
</gene>
<evidence type="ECO:0000313" key="1">
    <source>
        <dbReference type="EMBL" id="KAF5933265.1"/>
    </source>
</evidence>